<dbReference type="EMBL" id="JAZBJP010000019">
    <property type="protein sequence ID" value="MEE4422696.1"/>
    <property type="molecule type" value="Genomic_DNA"/>
</dbReference>
<gene>
    <name evidence="4" type="ORF">V2J85_25595</name>
</gene>
<evidence type="ECO:0000256" key="1">
    <source>
        <dbReference type="ARBA" id="ARBA00022737"/>
    </source>
</evidence>
<dbReference type="PANTHER" id="PTHR24171">
    <property type="entry name" value="ANKYRIN REPEAT DOMAIN-CONTAINING PROTEIN 39-RELATED"/>
    <property type="match status" value="1"/>
</dbReference>
<dbReference type="PANTHER" id="PTHR24171:SF8">
    <property type="entry name" value="BRCA1-ASSOCIATED RING DOMAIN PROTEIN 1"/>
    <property type="match status" value="1"/>
</dbReference>
<dbReference type="SUPFAM" id="SSF48403">
    <property type="entry name" value="Ankyrin repeat"/>
    <property type="match status" value="1"/>
</dbReference>
<reference evidence="4 5" key="1">
    <citation type="submission" date="2023-12" db="EMBL/GenBank/DDBJ databases">
        <title>30 novel species of actinomycetes from the DSMZ collection.</title>
        <authorList>
            <person name="Nouioui I."/>
        </authorList>
    </citation>
    <scope>NUCLEOTIDE SEQUENCE [LARGE SCALE GENOMIC DNA]</scope>
    <source>
        <strain evidence="4 5">DSM 41528</strain>
    </source>
</reference>
<dbReference type="PROSITE" id="PS50297">
    <property type="entry name" value="ANK_REP_REGION"/>
    <property type="match status" value="1"/>
</dbReference>
<evidence type="ECO:0000256" key="2">
    <source>
        <dbReference type="ARBA" id="ARBA00023043"/>
    </source>
</evidence>
<proteinExistence type="predicted"/>
<accession>A0ABU7NUZ6</accession>
<dbReference type="InterPro" id="IPR002110">
    <property type="entry name" value="Ankyrin_rpt"/>
</dbReference>
<feature type="repeat" description="ANK" evidence="3">
    <location>
        <begin position="66"/>
        <end position="98"/>
    </location>
</feature>
<evidence type="ECO:0000256" key="3">
    <source>
        <dbReference type="PROSITE-ProRule" id="PRU00023"/>
    </source>
</evidence>
<organism evidence="4 5">
    <name type="scientific">Streptomyces bugieae</name>
    <dbReference type="NCBI Taxonomy" id="3098223"/>
    <lineage>
        <taxon>Bacteria</taxon>
        <taxon>Bacillati</taxon>
        <taxon>Actinomycetota</taxon>
        <taxon>Actinomycetes</taxon>
        <taxon>Kitasatosporales</taxon>
        <taxon>Streptomycetaceae</taxon>
        <taxon>Streptomyces</taxon>
    </lineage>
</organism>
<comment type="caution">
    <text evidence="4">The sequence shown here is derived from an EMBL/GenBank/DDBJ whole genome shotgun (WGS) entry which is preliminary data.</text>
</comment>
<dbReference type="RefSeq" id="WP_330822835.1">
    <property type="nucleotide sequence ID" value="NZ_JAZBJP010000019.1"/>
</dbReference>
<dbReference type="PROSITE" id="PS50088">
    <property type="entry name" value="ANK_REPEAT"/>
    <property type="match status" value="2"/>
</dbReference>
<feature type="repeat" description="ANK" evidence="3">
    <location>
        <begin position="1"/>
        <end position="33"/>
    </location>
</feature>
<evidence type="ECO:0000313" key="5">
    <source>
        <dbReference type="Proteomes" id="UP001307760"/>
    </source>
</evidence>
<dbReference type="Pfam" id="PF12796">
    <property type="entry name" value="Ank_2"/>
    <property type="match status" value="1"/>
</dbReference>
<dbReference type="InterPro" id="IPR036770">
    <property type="entry name" value="Ankyrin_rpt-contain_sf"/>
</dbReference>
<name>A0ABU7NUZ6_9ACTN</name>
<evidence type="ECO:0000313" key="4">
    <source>
        <dbReference type="EMBL" id="MEE4422696.1"/>
    </source>
</evidence>
<dbReference type="SMART" id="SM00248">
    <property type="entry name" value="ANK"/>
    <property type="match status" value="2"/>
</dbReference>
<protein>
    <submittedName>
        <fullName evidence="4">Ankyrin repeat domain-containing protein</fullName>
    </submittedName>
</protein>
<sequence length="250" mass="26792">MDDEALIAAVRSGDVAAADALLDAGADPDTVDGAGTPALCLAVDAFDLPVVELLSGAARLDRVAPDGRTALLRAVDRGAYEITEALVRRGAQLWHKDGAGRDALALARYWHETGAVDELRRRHGTTGRSGPAEPVRRRTVRGAFGTTCEELSLGELRVRTGHTAILTVLEPRFGVRPAFEELLARALAEPDVDHEVWWATTSAAQQRHDPAVREAAAALRDRPDASERYFGAEVLRLIELFGGSDSQGGE</sequence>
<keyword evidence="2 3" id="KW-0040">ANK repeat</keyword>
<keyword evidence="5" id="KW-1185">Reference proteome</keyword>
<keyword evidence="1" id="KW-0677">Repeat</keyword>
<dbReference type="Proteomes" id="UP001307760">
    <property type="component" value="Unassembled WGS sequence"/>
</dbReference>
<dbReference type="Gene3D" id="1.25.40.20">
    <property type="entry name" value="Ankyrin repeat-containing domain"/>
    <property type="match status" value="1"/>
</dbReference>